<dbReference type="Proteomes" id="UP000249066">
    <property type="component" value="Unassembled WGS sequence"/>
</dbReference>
<gene>
    <name evidence="1" type="ORF">DI623_07620</name>
</gene>
<dbReference type="AlphaFoldDB" id="A0A2W5AAA1"/>
<name>A0A2W5AAA1_9SPHN</name>
<reference evidence="1 2" key="1">
    <citation type="submission" date="2017-08" db="EMBL/GenBank/DDBJ databases">
        <title>Infants hospitalized years apart are colonized by the same room-sourced microbial strains.</title>
        <authorList>
            <person name="Brooks B."/>
            <person name="Olm M.R."/>
            <person name="Firek B.A."/>
            <person name="Baker R."/>
            <person name="Thomas B.C."/>
            <person name="Morowitz M.J."/>
            <person name="Banfield J.F."/>
        </authorList>
    </citation>
    <scope>NUCLEOTIDE SEQUENCE [LARGE SCALE GENOMIC DNA]</scope>
    <source>
        <strain evidence="1">S2_018_000_R2_101</strain>
    </source>
</reference>
<comment type="caution">
    <text evidence="1">The sequence shown here is derived from an EMBL/GenBank/DDBJ whole genome shotgun (WGS) entry which is preliminary data.</text>
</comment>
<evidence type="ECO:0000313" key="1">
    <source>
        <dbReference type="EMBL" id="PZO90192.1"/>
    </source>
</evidence>
<organism evidence="1 2">
    <name type="scientific">Sphingomonas sanxanigenens</name>
    <dbReference type="NCBI Taxonomy" id="397260"/>
    <lineage>
        <taxon>Bacteria</taxon>
        <taxon>Pseudomonadati</taxon>
        <taxon>Pseudomonadota</taxon>
        <taxon>Alphaproteobacteria</taxon>
        <taxon>Sphingomonadales</taxon>
        <taxon>Sphingomonadaceae</taxon>
        <taxon>Sphingomonas</taxon>
    </lineage>
</organism>
<proteinExistence type="predicted"/>
<evidence type="ECO:0000313" key="2">
    <source>
        <dbReference type="Proteomes" id="UP000249066"/>
    </source>
</evidence>
<sequence>MADLTPYIQGFRLQGGVRTLRRSFSTSHDALLTAAEEAEGEWLRHEQSVGGGPDTIGWTDGYSILTTSEILKLRTINAWEAAAELRAAFIIALYHHWERCVFCWGEGKSSTHKDHLKTLYGLGYSADLNLDKAYRLASLLKHNSDRHGKKLWALWPEVFSTTFTPRENADWYGGLNLTADHVDEVAEIIARSGPQ</sequence>
<dbReference type="EMBL" id="QFNN01000034">
    <property type="protein sequence ID" value="PZO90192.1"/>
    <property type="molecule type" value="Genomic_DNA"/>
</dbReference>
<protein>
    <submittedName>
        <fullName evidence="1">Uncharacterized protein</fullName>
    </submittedName>
</protein>
<accession>A0A2W5AAA1</accession>